<evidence type="ECO:0000313" key="4">
    <source>
        <dbReference type="EMBL" id="CAH2065072.1"/>
    </source>
</evidence>
<feature type="region of interest" description="Disordered" evidence="2">
    <location>
        <begin position="177"/>
        <end position="217"/>
    </location>
</feature>
<protein>
    <recommendedName>
        <fullName evidence="3">C2H2-type domain-containing protein</fullName>
    </recommendedName>
</protein>
<sequence length="280" mass="31442">MSTLQNPVWSKIPGESLNPKYEKCRNITEEIYKRINITFQIKKLEGTGTQSDLSDCSDQIDSNELSNETDLFACDKSSLSSSTDPDRALTTCEKYININNNEETKINKTVCKRPRKKFRKRVKKHQSIRNRSDSDGSSDEAIPLSRVDVDTRNSQSESPDNVMGVPNIVIVTKDVKGKLKSPASQKAVTKQTKQRADTQASPPQINTRNEDAENVTSENCDKAAISNKDAVQMDAQEWRYCPICNLSFRGECGLRRHMTLSHKGTEEHKKTGDGRDLKAA</sequence>
<keyword evidence="5" id="KW-1185">Reference proteome</keyword>
<feature type="domain" description="C2H2-type" evidence="3">
    <location>
        <begin position="239"/>
        <end position="267"/>
    </location>
</feature>
<evidence type="ECO:0000256" key="2">
    <source>
        <dbReference type="SAM" id="MobiDB-lite"/>
    </source>
</evidence>
<organism evidence="4 5">
    <name type="scientific">Iphiclides podalirius</name>
    <name type="common">scarce swallowtail</name>
    <dbReference type="NCBI Taxonomy" id="110791"/>
    <lineage>
        <taxon>Eukaryota</taxon>
        <taxon>Metazoa</taxon>
        <taxon>Ecdysozoa</taxon>
        <taxon>Arthropoda</taxon>
        <taxon>Hexapoda</taxon>
        <taxon>Insecta</taxon>
        <taxon>Pterygota</taxon>
        <taxon>Neoptera</taxon>
        <taxon>Endopterygota</taxon>
        <taxon>Lepidoptera</taxon>
        <taxon>Glossata</taxon>
        <taxon>Ditrysia</taxon>
        <taxon>Papilionoidea</taxon>
        <taxon>Papilionidae</taxon>
        <taxon>Papilioninae</taxon>
        <taxon>Iphiclides</taxon>
    </lineage>
</organism>
<feature type="compositionally biased region" description="Basic residues" evidence="2">
    <location>
        <begin position="111"/>
        <end position="128"/>
    </location>
</feature>
<dbReference type="PROSITE" id="PS00028">
    <property type="entry name" value="ZINC_FINGER_C2H2_1"/>
    <property type="match status" value="1"/>
</dbReference>
<name>A0ABN8IVB6_9NEOP</name>
<dbReference type="Proteomes" id="UP000837857">
    <property type="component" value="Chromosome 30"/>
</dbReference>
<keyword evidence="1" id="KW-0862">Zinc</keyword>
<feature type="non-terminal residue" evidence="4">
    <location>
        <position position="1"/>
    </location>
</feature>
<feature type="compositionally biased region" description="Polar residues" evidence="2">
    <location>
        <begin position="182"/>
        <end position="207"/>
    </location>
</feature>
<evidence type="ECO:0000313" key="5">
    <source>
        <dbReference type="Proteomes" id="UP000837857"/>
    </source>
</evidence>
<dbReference type="PROSITE" id="PS50157">
    <property type="entry name" value="ZINC_FINGER_C2H2_2"/>
    <property type="match status" value="1"/>
</dbReference>
<dbReference type="InterPro" id="IPR013087">
    <property type="entry name" value="Znf_C2H2_type"/>
</dbReference>
<evidence type="ECO:0000259" key="3">
    <source>
        <dbReference type="PROSITE" id="PS50157"/>
    </source>
</evidence>
<feature type="region of interest" description="Disordered" evidence="2">
    <location>
        <begin position="111"/>
        <end position="162"/>
    </location>
</feature>
<dbReference type="EMBL" id="OW152842">
    <property type="protein sequence ID" value="CAH2065072.1"/>
    <property type="molecule type" value="Genomic_DNA"/>
</dbReference>
<accession>A0ABN8IVB6</accession>
<keyword evidence="1" id="KW-0479">Metal-binding</keyword>
<gene>
    <name evidence="4" type="ORF">IPOD504_LOCUS13025</name>
</gene>
<evidence type="ECO:0000256" key="1">
    <source>
        <dbReference type="PROSITE-ProRule" id="PRU00042"/>
    </source>
</evidence>
<reference evidence="4" key="1">
    <citation type="submission" date="2022-03" db="EMBL/GenBank/DDBJ databases">
        <authorList>
            <person name="Martin H S."/>
        </authorList>
    </citation>
    <scope>NUCLEOTIDE SEQUENCE</scope>
</reference>
<keyword evidence="1" id="KW-0863">Zinc-finger</keyword>
<proteinExistence type="predicted"/>